<dbReference type="AlphaFoldDB" id="A0A6P2SJ93"/>
<organism evidence="2 3">
    <name type="scientific">Burkholderia paludis</name>
    <dbReference type="NCBI Taxonomy" id="1506587"/>
    <lineage>
        <taxon>Bacteria</taxon>
        <taxon>Pseudomonadati</taxon>
        <taxon>Pseudomonadota</taxon>
        <taxon>Betaproteobacteria</taxon>
        <taxon>Burkholderiales</taxon>
        <taxon>Burkholderiaceae</taxon>
        <taxon>Burkholderia</taxon>
        <taxon>Burkholderia cepacia complex</taxon>
    </lineage>
</organism>
<evidence type="ECO:0000313" key="2">
    <source>
        <dbReference type="EMBL" id="VWC43906.1"/>
    </source>
</evidence>
<keyword evidence="3" id="KW-1185">Reference proteome</keyword>
<evidence type="ECO:0000259" key="1">
    <source>
        <dbReference type="PROSITE" id="PS51186"/>
    </source>
</evidence>
<feature type="domain" description="N-acetyltransferase" evidence="1">
    <location>
        <begin position="44"/>
        <end position="172"/>
    </location>
</feature>
<name>A0A6P2SJ93_9BURK</name>
<gene>
    <name evidence="2" type="ORF">BPA30113_07137</name>
</gene>
<dbReference type="SUPFAM" id="SSF55729">
    <property type="entry name" value="Acyl-CoA N-acyltransferases (Nat)"/>
    <property type="match status" value="1"/>
</dbReference>
<evidence type="ECO:0000313" key="3">
    <source>
        <dbReference type="Proteomes" id="UP000494330"/>
    </source>
</evidence>
<accession>A0A6P2SJ93</accession>
<dbReference type="GO" id="GO:0016747">
    <property type="term" value="F:acyltransferase activity, transferring groups other than amino-acyl groups"/>
    <property type="evidence" value="ECO:0007669"/>
    <property type="project" value="InterPro"/>
</dbReference>
<dbReference type="RefSeq" id="WP_034200051.1">
    <property type="nucleotide sequence ID" value="NZ_CABVQD010000046.1"/>
</dbReference>
<proteinExistence type="predicted"/>
<dbReference type="Pfam" id="PF00583">
    <property type="entry name" value="Acetyltransf_1"/>
    <property type="match status" value="1"/>
</dbReference>
<dbReference type="EMBL" id="CABVQD010000046">
    <property type="protein sequence ID" value="VWC43906.1"/>
    <property type="molecule type" value="Genomic_DNA"/>
</dbReference>
<protein>
    <recommendedName>
        <fullName evidence="1">N-acetyltransferase domain-containing protein</fullName>
    </recommendedName>
</protein>
<dbReference type="PROSITE" id="PS51186">
    <property type="entry name" value="GNAT"/>
    <property type="match status" value="1"/>
</dbReference>
<dbReference type="InterPro" id="IPR016181">
    <property type="entry name" value="Acyl_CoA_acyltransferase"/>
</dbReference>
<dbReference type="InterPro" id="IPR000182">
    <property type="entry name" value="GNAT_dom"/>
</dbReference>
<reference evidence="2 3" key="1">
    <citation type="submission" date="2019-09" db="EMBL/GenBank/DDBJ databases">
        <authorList>
            <person name="Depoorter E."/>
        </authorList>
    </citation>
    <scope>NUCLEOTIDE SEQUENCE [LARGE SCALE GENOMIC DNA]</scope>
    <source>
        <strain evidence="2">LMG 30113</strain>
    </source>
</reference>
<dbReference type="Gene3D" id="3.40.630.30">
    <property type="match status" value="1"/>
</dbReference>
<dbReference type="Proteomes" id="UP000494330">
    <property type="component" value="Unassembled WGS sequence"/>
</dbReference>
<sequence>MSSATRERSAQLWKLALSDCAHRAIAQSADLRHIQHGDASALGLLFFTAFHGTIDDIGQTEAQYASKATAILAGQYGQWISEASWTVEQTGGLQSACLVCDYQAYGCPVIAVIASAPGSQRLGAAGALLDAALAKLSALGHSECSAMITNGNVASERLFRSRGFSPHTRSRN</sequence>